<evidence type="ECO:0000313" key="2">
    <source>
        <dbReference type="Proteomes" id="UP000035068"/>
    </source>
</evidence>
<comment type="caution">
    <text evidence="1">The sequence shown here is derived from an EMBL/GenBank/DDBJ whole genome shotgun (WGS) entry which is preliminary data.</text>
</comment>
<sequence>MIQFIFHTALYERGESYLAAEAALLKKKKQAADFLAQLPDRPDPLEARIVAMLRRRIAGDEDFVRCLAFFDQTEAETAPTVQGEPVPEWVAAKLLQDFGPRVAPLLGIYLIKLEEIWPFWKTAGSLLYLGKLAPHQASPYLLEFFVGGISAQFRSLAREGLLARADAELIARVDEHLALIENKSAALRQLAQDLRARPS</sequence>
<reference evidence="1 2" key="1">
    <citation type="submission" date="2014-12" db="EMBL/GenBank/DDBJ databases">
        <title>Genomes of Geoalkalibacter ferrihydriticus and Geoalkalibacter subterraneus, two haloalkaliphilic metal-reducing members of the Geobacteraceae.</title>
        <authorList>
            <person name="Badalamenti J.P."/>
            <person name="Torres C.I."/>
            <person name="Krajmalnik-Brown R."/>
            <person name="Bond D.R."/>
        </authorList>
    </citation>
    <scope>NUCLEOTIDE SEQUENCE [LARGE SCALE GENOMIC DNA]</scope>
    <source>
        <strain evidence="1 2">DSM 17813</strain>
    </source>
</reference>
<name>A0A0C2HQA5_9BACT</name>
<dbReference type="EMBL" id="JWJD01000002">
    <property type="protein sequence ID" value="KIH77070.1"/>
    <property type="molecule type" value="Genomic_DNA"/>
</dbReference>
<dbReference type="RefSeq" id="WP_040098349.1">
    <property type="nucleotide sequence ID" value="NZ_JWJD01000002.1"/>
</dbReference>
<evidence type="ECO:0000313" key="1">
    <source>
        <dbReference type="EMBL" id="KIH77070.1"/>
    </source>
</evidence>
<proteinExistence type="predicted"/>
<organism evidence="1 2">
    <name type="scientific">Geoalkalibacter ferrihydriticus DSM 17813</name>
    <dbReference type="NCBI Taxonomy" id="1121915"/>
    <lineage>
        <taxon>Bacteria</taxon>
        <taxon>Pseudomonadati</taxon>
        <taxon>Thermodesulfobacteriota</taxon>
        <taxon>Desulfuromonadia</taxon>
        <taxon>Desulfuromonadales</taxon>
        <taxon>Geoalkalibacteraceae</taxon>
        <taxon>Geoalkalibacter</taxon>
    </lineage>
</organism>
<dbReference type="AlphaFoldDB" id="A0A0C2HQA5"/>
<accession>A0A0C2HQA5</accession>
<dbReference type="Proteomes" id="UP000035068">
    <property type="component" value="Unassembled WGS sequence"/>
</dbReference>
<keyword evidence="2" id="KW-1185">Reference proteome</keyword>
<gene>
    <name evidence="1" type="ORF">GFER_08535</name>
</gene>
<protein>
    <submittedName>
        <fullName evidence="1">Uncharacterized protein</fullName>
    </submittedName>
</protein>